<reference evidence="2 3" key="1">
    <citation type="submission" date="2018-03" db="EMBL/GenBank/DDBJ databases">
        <title>Whole genome sequencing of Histamine producing bacteria.</title>
        <authorList>
            <person name="Butler K."/>
        </authorList>
    </citation>
    <scope>NUCLEOTIDE SEQUENCE [LARGE SCALE GENOMIC DNA]</scope>
    <source>
        <strain evidence="2 3">ATCC 51761</strain>
    </source>
</reference>
<organism evidence="2 3">
    <name type="scientific">Photobacterium iliopiscarium</name>
    <dbReference type="NCBI Taxonomy" id="56192"/>
    <lineage>
        <taxon>Bacteria</taxon>
        <taxon>Pseudomonadati</taxon>
        <taxon>Pseudomonadota</taxon>
        <taxon>Gammaproteobacteria</taxon>
        <taxon>Vibrionales</taxon>
        <taxon>Vibrionaceae</taxon>
        <taxon>Photobacterium</taxon>
    </lineage>
</organism>
<evidence type="ECO:0000313" key="2">
    <source>
        <dbReference type="EMBL" id="PSW87810.1"/>
    </source>
</evidence>
<protein>
    <submittedName>
        <fullName evidence="2">Conjugal transfer protein TraH</fullName>
    </submittedName>
</protein>
<feature type="chain" id="PRO_5046169091" evidence="1">
    <location>
        <begin position="19"/>
        <end position="92"/>
    </location>
</feature>
<dbReference type="RefSeq" id="WP_181317172.1">
    <property type="nucleotide sequence ID" value="NZ_PYOP01000097.1"/>
</dbReference>
<feature type="non-terminal residue" evidence="2">
    <location>
        <position position="92"/>
    </location>
</feature>
<dbReference type="Proteomes" id="UP000241190">
    <property type="component" value="Unassembled WGS sequence"/>
</dbReference>
<name>A0ABX5GLU8_9GAMM</name>
<feature type="signal peptide" evidence="1">
    <location>
        <begin position="1"/>
        <end position="18"/>
    </location>
</feature>
<dbReference type="InterPro" id="IPR010927">
    <property type="entry name" value="T4SS_TraH"/>
</dbReference>
<comment type="caution">
    <text evidence="2">The sequence shown here is derived from an EMBL/GenBank/DDBJ whole genome shotgun (WGS) entry which is preliminary data.</text>
</comment>
<accession>A0ABX5GLU8</accession>
<keyword evidence="1" id="KW-0732">Signal</keyword>
<dbReference type="Pfam" id="PF06122">
    <property type="entry name" value="TraH"/>
    <property type="match status" value="1"/>
</dbReference>
<gene>
    <name evidence="2" type="ORF">C9J52_20730</name>
</gene>
<evidence type="ECO:0000256" key="1">
    <source>
        <dbReference type="SAM" id="SignalP"/>
    </source>
</evidence>
<dbReference type="EMBL" id="PYOP01000097">
    <property type="protein sequence ID" value="PSW87810.1"/>
    <property type="molecule type" value="Genomic_DNA"/>
</dbReference>
<evidence type="ECO:0000313" key="3">
    <source>
        <dbReference type="Proteomes" id="UP000241190"/>
    </source>
</evidence>
<proteinExistence type="predicted"/>
<keyword evidence="3" id="KW-1185">Reference proteome</keyword>
<sequence length="92" mass="9635">MKLLPLLIALTLSTPAVASIDSDLGQFFDGLNYNTTNPQAYKGQAANYYTGGSAFIRTPVRQAQIANVSLPSINAGCGGIDLFAGGFSYINS</sequence>